<organism evidence="3 4">
    <name type="scientific">Crepidotus variabilis</name>
    <dbReference type="NCBI Taxonomy" id="179855"/>
    <lineage>
        <taxon>Eukaryota</taxon>
        <taxon>Fungi</taxon>
        <taxon>Dikarya</taxon>
        <taxon>Basidiomycota</taxon>
        <taxon>Agaricomycotina</taxon>
        <taxon>Agaricomycetes</taxon>
        <taxon>Agaricomycetidae</taxon>
        <taxon>Agaricales</taxon>
        <taxon>Agaricineae</taxon>
        <taxon>Crepidotaceae</taxon>
        <taxon>Crepidotus</taxon>
    </lineage>
</organism>
<feature type="compositionally biased region" description="Basic and acidic residues" evidence="1">
    <location>
        <begin position="167"/>
        <end position="181"/>
    </location>
</feature>
<feature type="region of interest" description="Disordered" evidence="1">
    <location>
        <begin position="197"/>
        <end position="266"/>
    </location>
</feature>
<keyword evidence="2" id="KW-0732">Signal</keyword>
<comment type="caution">
    <text evidence="3">The sequence shown here is derived from an EMBL/GenBank/DDBJ whole genome shotgun (WGS) entry which is preliminary data.</text>
</comment>
<name>A0A9P6E5Y6_9AGAR</name>
<feature type="region of interest" description="Disordered" evidence="1">
    <location>
        <begin position="143"/>
        <end position="181"/>
    </location>
</feature>
<keyword evidence="4" id="KW-1185">Reference proteome</keyword>
<protein>
    <submittedName>
        <fullName evidence="3">Uncharacterized protein</fullName>
    </submittedName>
</protein>
<dbReference type="AlphaFoldDB" id="A0A9P6E5Y6"/>
<dbReference type="EMBL" id="MU157922">
    <property type="protein sequence ID" value="KAF9523211.1"/>
    <property type="molecule type" value="Genomic_DNA"/>
</dbReference>
<evidence type="ECO:0000313" key="3">
    <source>
        <dbReference type="EMBL" id="KAF9523211.1"/>
    </source>
</evidence>
<gene>
    <name evidence="3" type="ORF">CPB83DRAFT_698075</name>
</gene>
<sequence>MQFANKLRFAVLATVLLGCTQILAVEHIHQHGGHSVQHRHHNRHAAEIAPLNTRELEGYFVAREDVAVDARDQLLKPHGHKRKHRSRKQKVKKHAKSRKTSTAFALPASAEALTTGVSSTPSSSSPVVNSRDFDDAFELDARESHAKQAHKHNSKARKHRKGQGKHRTLEGKNHFEEAEETRQEGWQEFWFQVDQEGGQEVEQEGWQETRQEDFRANRRSDSYRTSLDSDESFHIGFSHFQKGRSDSGCQRRRLDDYEQDQPNQPG</sequence>
<feature type="chain" id="PRO_5040358629" evidence="2">
    <location>
        <begin position="25"/>
        <end position="266"/>
    </location>
</feature>
<feature type="signal peptide" evidence="2">
    <location>
        <begin position="1"/>
        <end position="24"/>
    </location>
</feature>
<evidence type="ECO:0000313" key="4">
    <source>
        <dbReference type="Proteomes" id="UP000807306"/>
    </source>
</evidence>
<feature type="compositionally biased region" description="Basic residues" evidence="1">
    <location>
        <begin position="147"/>
        <end position="166"/>
    </location>
</feature>
<evidence type="ECO:0000256" key="1">
    <source>
        <dbReference type="SAM" id="MobiDB-lite"/>
    </source>
</evidence>
<feature type="region of interest" description="Disordered" evidence="1">
    <location>
        <begin position="76"/>
        <end position="107"/>
    </location>
</feature>
<dbReference type="Proteomes" id="UP000807306">
    <property type="component" value="Unassembled WGS sequence"/>
</dbReference>
<reference evidence="3" key="1">
    <citation type="submission" date="2020-11" db="EMBL/GenBank/DDBJ databases">
        <authorList>
            <consortium name="DOE Joint Genome Institute"/>
            <person name="Ahrendt S."/>
            <person name="Riley R."/>
            <person name="Andreopoulos W."/>
            <person name="Labutti K."/>
            <person name="Pangilinan J."/>
            <person name="Ruiz-Duenas F.J."/>
            <person name="Barrasa J.M."/>
            <person name="Sanchez-Garcia M."/>
            <person name="Camarero S."/>
            <person name="Miyauchi S."/>
            <person name="Serrano A."/>
            <person name="Linde D."/>
            <person name="Babiker R."/>
            <person name="Drula E."/>
            <person name="Ayuso-Fernandez I."/>
            <person name="Pacheco R."/>
            <person name="Padilla G."/>
            <person name="Ferreira P."/>
            <person name="Barriuso J."/>
            <person name="Kellner H."/>
            <person name="Castanera R."/>
            <person name="Alfaro M."/>
            <person name="Ramirez L."/>
            <person name="Pisabarro A.G."/>
            <person name="Kuo A."/>
            <person name="Tritt A."/>
            <person name="Lipzen A."/>
            <person name="He G."/>
            <person name="Yan M."/>
            <person name="Ng V."/>
            <person name="Cullen D."/>
            <person name="Martin F."/>
            <person name="Rosso M.-N."/>
            <person name="Henrissat B."/>
            <person name="Hibbett D."/>
            <person name="Martinez A.T."/>
            <person name="Grigoriev I.V."/>
        </authorList>
    </citation>
    <scope>NUCLEOTIDE SEQUENCE</scope>
    <source>
        <strain evidence="3">CBS 506.95</strain>
    </source>
</reference>
<evidence type="ECO:0000256" key="2">
    <source>
        <dbReference type="SAM" id="SignalP"/>
    </source>
</evidence>
<feature type="compositionally biased region" description="Basic and acidic residues" evidence="1">
    <location>
        <begin position="207"/>
        <end position="222"/>
    </location>
</feature>
<proteinExistence type="predicted"/>
<dbReference type="PROSITE" id="PS51257">
    <property type="entry name" value="PROKAR_LIPOPROTEIN"/>
    <property type="match status" value="1"/>
</dbReference>
<accession>A0A9P6E5Y6</accession>
<feature type="compositionally biased region" description="Basic residues" evidence="1">
    <location>
        <begin position="77"/>
        <end position="99"/>
    </location>
</feature>